<dbReference type="Pfam" id="PF03572">
    <property type="entry name" value="Peptidase_S41"/>
    <property type="match status" value="1"/>
</dbReference>
<dbReference type="OrthoDB" id="9812068at2"/>
<evidence type="ECO:0000256" key="3">
    <source>
        <dbReference type="ARBA" id="ARBA00022801"/>
    </source>
</evidence>
<dbReference type="RefSeq" id="WP_073048862.1">
    <property type="nucleotide sequence ID" value="NZ_FQZL01000008.1"/>
</dbReference>
<gene>
    <name evidence="7" type="ORF">SAMN02745751_01394</name>
</gene>
<dbReference type="GO" id="GO:0004175">
    <property type="term" value="F:endopeptidase activity"/>
    <property type="evidence" value="ECO:0007669"/>
    <property type="project" value="TreeGrafter"/>
</dbReference>
<keyword evidence="4 5" id="KW-0720">Serine protease</keyword>
<dbReference type="Gene3D" id="3.90.226.10">
    <property type="entry name" value="2-enoyl-CoA Hydratase, Chain A, domain 1"/>
    <property type="match status" value="1"/>
</dbReference>
<evidence type="ECO:0000313" key="8">
    <source>
        <dbReference type="Proteomes" id="UP000184052"/>
    </source>
</evidence>
<dbReference type="GO" id="GO:0008236">
    <property type="term" value="F:serine-type peptidase activity"/>
    <property type="evidence" value="ECO:0007669"/>
    <property type="project" value="UniProtKB-KW"/>
</dbReference>
<evidence type="ECO:0000313" key="7">
    <source>
        <dbReference type="EMBL" id="SHI94118.1"/>
    </source>
</evidence>
<name>A0A1M6F8R6_9FIRM</name>
<dbReference type="PANTHER" id="PTHR32060">
    <property type="entry name" value="TAIL-SPECIFIC PROTEASE"/>
    <property type="match status" value="1"/>
</dbReference>
<evidence type="ECO:0000256" key="5">
    <source>
        <dbReference type="RuleBase" id="RU004404"/>
    </source>
</evidence>
<dbReference type="FunFam" id="2.30.42.10:FF:000063">
    <property type="entry name" value="Peptidase, S41 family"/>
    <property type="match status" value="1"/>
</dbReference>
<sequence length="405" mass="45043">MISKTKAFFTVLVAVVITIVVTTAANNYFAIKNYDKVIITDDKYIEYETMKDKYNKMEYIEGFVEENFLYDIEEGELYEGALKGMLDILDDPYSEYMTEDEFNDLIEQTSGEYSGIGVYVSVTEDNRIVIVAPIEDTPADQAGLKTGDYISKVNGVKYAGDELSDAVDVMKGKPGTDVDITITREGDDGVEFDFDVTITRDNIKIKTIKYDMLEDDIGYIRITTFDQQTDADFKDALNDLESQGITGLIVDLRYNPGGLITSVSEIADELLGETIITYTQTKYGEREYYYSDKDKIDVPLAVLINEGSASASEILSGAVKDTGSGVLIGTKTFGKGIVQRIIPLADGAGLKLTVSEYFTPNDINIHGVGIEPDVYLEMDDDVLYGPEYIDEDIQLQRAVEIINMQ</sequence>
<keyword evidence="3 5" id="KW-0378">Hydrolase</keyword>
<dbReference type="SUPFAM" id="SSF50156">
    <property type="entry name" value="PDZ domain-like"/>
    <property type="match status" value="1"/>
</dbReference>
<feature type="domain" description="PDZ" evidence="6">
    <location>
        <begin position="102"/>
        <end position="171"/>
    </location>
</feature>
<proteinExistence type="inferred from homology"/>
<dbReference type="NCBIfam" id="TIGR00225">
    <property type="entry name" value="prc"/>
    <property type="match status" value="1"/>
</dbReference>
<dbReference type="InterPro" id="IPR004447">
    <property type="entry name" value="Peptidase_S41A"/>
</dbReference>
<dbReference type="Gene3D" id="3.30.750.44">
    <property type="match status" value="1"/>
</dbReference>
<evidence type="ECO:0000256" key="4">
    <source>
        <dbReference type="ARBA" id="ARBA00022825"/>
    </source>
</evidence>
<dbReference type="GO" id="GO:0030288">
    <property type="term" value="C:outer membrane-bounded periplasmic space"/>
    <property type="evidence" value="ECO:0007669"/>
    <property type="project" value="TreeGrafter"/>
</dbReference>
<organism evidence="7 8">
    <name type="scientific">Dethiosulfatibacter aminovorans DSM 17477</name>
    <dbReference type="NCBI Taxonomy" id="1121476"/>
    <lineage>
        <taxon>Bacteria</taxon>
        <taxon>Bacillati</taxon>
        <taxon>Bacillota</taxon>
        <taxon>Tissierellia</taxon>
        <taxon>Dethiosulfatibacter</taxon>
    </lineage>
</organism>
<dbReference type="SMART" id="SM00228">
    <property type="entry name" value="PDZ"/>
    <property type="match status" value="1"/>
</dbReference>
<dbReference type="CDD" id="cd07560">
    <property type="entry name" value="Peptidase_S41_CPP"/>
    <property type="match status" value="1"/>
</dbReference>
<dbReference type="STRING" id="1121476.SAMN02745751_01394"/>
<dbReference type="EMBL" id="FQZL01000008">
    <property type="protein sequence ID" value="SHI94118.1"/>
    <property type="molecule type" value="Genomic_DNA"/>
</dbReference>
<evidence type="ECO:0000256" key="2">
    <source>
        <dbReference type="ARBA" id="ARBA00022670"/>
    </source>
</evidence>
<dbReference type="InterPro" id="IPR055210">
    <property type="entry name" value="CtpA/B_N"/>
</dbReference>
<dbReference type="Proteomes" id="UP000184052">
    <property type="component" value="Unassembled WGS sequence"/>
</dbReference>
<keyword evidence="2 5" id="KW-0645">Protease</keyword>
<comment type="similarity">
    <text evidence="1 5">Belongs to the peptidase S41A family.</text>
</comment>
<dbReference type="InterPro" id="IPR005151">
    <property type="entry name" value="Tail-specific_protease"/>
</dbReference>
<dbReference type="Pfam" id="PF22694">
    <property type="entry name" value="CtpB_N-like"/>
    <property type="match status" value="1"/>
</dbReference>
<dbReference type="PANTHER" id="PTHR32060:SF30">
    <property type="entry name" value="CARBOXY-TERMINAL PROCESSING PROTEASE CTPA"/>
    <property type="match status" value="1"/>
</dbReference>
<dbReference type="Pfam" id="PF13180">
    <property type="entry name" value="PDZ_2"/>
    <property type="match status" value="1"/>
</dbReference>
<evidence type="ECO:0000256" key="1">
    <source>
        <dbReference type="ARBA" id="ARBA00009179"/>
    </source>
</evidence>
<keyword evidence="8" id="KW-1185">Reference proteome</keyword>
<dbReference type="CDD" id="cd06782">
    <property type="entry name" value="cpPDZ_CPP-like"/>
    <property type="match status" value="1"/>
</dbReference>
<dbReference type="PROSITE" id="PS50106">
    <property type="entry name" value="PDZ"/>
    <property type="match status" value="1"/>
</dbReference>
<dbReference type="InterPro" id="IPR036034">
    <property type="entry name" value="PDZ_sf"/>
</dbReference>
<reference evidence="7 8" key="1">
    <citation type="submission" date="2016-11" db="EMBL/GenBank/DDBJ databases">
        <authorList>
            <person name="Jaros S."/>
            <person name="Januszkiewicz K."/>
            <person name="Wedrychowicz H."/>
        </authorList>
    </citation>
    <scope>NUCLEOTIDE SEQUENCE [LARGE SCALE GENOMIC DNA]</scope>
    <source>
        <strain evidence="7 8">DSM 17477</strain>
    </source>
</reference>
<evidence type="ECO:0000259" key="6">
    <source>
        <dbReference type="PROSITE" id="PS50106"/>
    </source>
</evidence>
<accession>A0A1M6F8R6</accession>
<dbReference type="InterPro" id="IPR029045">
    <property type="entry name" value="ClpP/crotonase-like_dom_sf"/>
</dbReference>
<dbReference type="InterPro" id="IPR001478">
    <property type="entry name" value="PDZ"/>
</dbReference>
<protein>
    <submittedName>
        <fullName evidence="7">Carboxyl-terminal processing protease</fullName>
    </submittedName>
</protein>
<dbReference type="Gene3D" id="2.30.42.10">
    <property type="match status" value="1"/>
</dbReference>
<dbReference type="SUPFAM" id="SSF52096">
    <property type="entry name" value="ClpP/crotonase"/>
    <property type="match status" value="1"/>
</dbReference>
<dbReference type="SMART" id="SM00245">
    <property type="entry name" value="TSPc"/>
    <property type="match status" value="1"/>
</dbReference>
<dbReference type="GO" id="GO:0007165">
    <property type="term" value="P:signal transduction"/>
    <property type="evidence" value="ECO:0007669"/>
    <property type="project" value="TreeGrafter"/>
</dbReference>
<dbReference type="AlphaFoldDB" id="A0A1M6F8R6"/>
<dbReference type="GO" id="GO:0006508">
    <property type="term" value="P:proteolysis"/>
    <property type="evidence" value="ECO:0007669"/>
    <property type="project" value="UniProtKB-KW"/>
</dbReference>